<protein>
    <submittedName>
        <fullName evidence="2">Uncharacterized protein</fullName>
    </submittedName>
</protein>
<dbReference type="Proteomes" id="UP000507222">
    <property type="component" value="Unassembled WGS sequence"/>
</dbReference>
<evidence type="ECO:0000313" key="3">
    <source>
        <dbReference type="EMBL" id="CAB4317441.1"/>
    </source>
</evidence>
<dbReference type="Proteomes" id="UP000507245">
    <property type="component" value="Unassembled WGS sequence"/>
</dbReference>
<evidence type="ECO:0000313" key="5">
    <source>
        <dbReference type="Proteomes" id="UP000507245"/>
    </source>
</evidence>
<gene>
    <name evidence="2" type="ORF">CURHAP_LOCUS44882</name>
    <name evidence="3" type="ORF">ORAREDHAP_LOCUS44219</name>
</gene>
<evidence type="ECO:0000313" key="2">
    <source>
        <dbReference type="EMBL" id="CAB4287068.1"/>
    </source>
</evidence>
<proteinExistence type="predicted"/>
<reference evidence="5" key="1">
    <citation type="journal article" date="2020" name="Genome Biol.">
        <title>Gamete binning: chromosome-level and haplotype-resolved genome assembly enabled by high-throughput single-cell sequencing of gamete genomes.</title>
        <authorList>
            <person name="Campoy J.A."/>
            <person name="Sun H."/>
            <person name="Goel M."/>
            <person name="Jiao W.-B."/>
            <person name="Folz-Donahue K."/>
            <person name="Wang N."/>
            <person name="Rubio M."/>
            <person name="Liu C."/>
            <person name="Kukat C."/>
            <person name="Ruiz D."/>
            <person name="Huettel B."/>
            <person name="Schneeberger K."/>
        </authorList>
    </citation>
    <scope>NUCLEOTIDE SEQUENCE [LARGE SCALE GENOMIC DNA]</scope>
    <source>
        <strain evidence="5">cv. Rojo Pasion</strain>
    </source>
</reference>
<keyword evidence="5" id="KW-1185">Reference proteome</keyword>
<evidence type="ECO:0000313" key="4">
    <source>
        <dbReference type="Proteomes" id="UP000507222"/>
    </source>
</evidence>
<accession>A0A6J5VM90</accession>
<evidence type="ECO:0000256" key="1">
    <source>
        <dbReference type="SAM" id="MobiDB-lite"/>
    </source>
</evidence>
<dbReference type="EMBL" id="CAEKDK010000007">
    <property type="protein sequence ID" value="CAB4287068.1"/>
    <property type="molecule type" value="Genomic_DNA"/>
</dbReference>
<reference evidence="2 4" key="2">
    <citation type="submission" date="2020-05" db="EMBL/GenBank/DDBJ databases">
        <authorList>
            <person name="Campoy J."/>
            <person name="Schneeberger K."/>
            <person name="Spophaly S."/>
        </authorList>
    </citation>
    <scope>NUCLEOTIDE SEQUENCE [LARGE SCALE GENOMIC DNA]</scope>
    <source>
        <strain evidence="2">PruArmRojPasFocal</strain>
    </source>
</reference>
<organism evidence="2 4">
    <name type="scientific">Prunus armeniaca</name>
    <name type="common">Apricot</name>
    <name type="synonym">Armeniaca vulgaris</name>
    <dbReference type="NCBI Taxonomy" id="36596"/>
    <lineage>
        <taxon>Eukaryota</taxon>
        <taxon>Viridiplantae</taxon>
        <taxon>Streptophyta</taxon>
        <taxon>Embryophyta</taxon>
        <taxon>Tracheophyta</taxon>
        <taxon>Spermatophyta</taxon>
        <taxon>Magnoliopsida</taxon>
        <taxon>eudicotyledons</taxon>
        <taxon>Gunneridae</taxon>
        <taxon>Pentapetalae</taxon>
        <taxon>rosids</taxon>
        <taxon>fabids</taxon>
        <taxon>Rosales</taxon>
        <taxon>Rosaceae</taxon>
        <taxon>Amygdaloideae</taxon>
        <taxon>Amygdaleae</taxon>
        <taxon>Prunus</taxon>
    </lineage>
</organism>
<dbReference type="AlphaFoldDB" id="A0A6J5VM90"/>
<name>A0A6J5VM90_PRUAR</name>
<sequence>MRQAAKGKFGERPNWDGSDVGSLPNPASPTGCWDEKLEQPTRKLVTFCSEVSNNKLPAMYPIEIP</sequence>
<feature type="region of interest" description="Disordered" evidence="1">
    <location>
        <begin position="1"/>
        <end position="34"/>
    </location>
</feature>
<dbReference type="EMBL" id="CAEKKB010000007">
    <property type="protein sequence ID" value="CAB4317441.1"/>
    <property type="molecule type" value="Genomic_DNA"/>
</dbReference>